<gene>
    <name evidence="6" type="ORF">K461DRAFT_321471</name>
</gene>
<dbReference type="GO" id="GO:0022857">
    <property type="term" value="F:transmembrane transporter activity"/>
    <property type="evidence" value="ECO:0007669"/>
    <property type="project" value="InterPro"/>
</dbReference>
<accession>A0A9P4MGU3</accession>
<proteinExistence type="predicted"/>
<comment type="subcellular location">
    <subcellularLocation>
        <location evidence="1">Membrane</location>
        <topology evidence="1">Multi-pass membrane protein</topology>
    </subcellularLocation>
</comment>
<evidence type="ECO:0008006" key="8">
    <source>
        <dbReference type="Google" id="ProtNLM"/>
    </source>
</evidence>
<dbReference type="GO" id="GO:0016020">
    <property type="term" value="C:membrane"/>
    <property type="evidence" value="ECO:0007669"/>
    <property type="project" value="UniProtKB-SubCell"/>
</dbReference>
<organism evidence="6 7">
    <name type="scientific">Myriangium duriaei CBS 260.36</name>
    <dbReference type="NCBI Taxonomy" id="1168546"/>
    <lineage>
        <taxon>Eukaryota</taxon>
        <taxon>Fungi</taxon>
        <taxon>Dikarya</taxon>
        <taxon>Ascomycota</taxon>
        <taxon>Pezizomycotina</taxon>
        <taxon>Dothideomycetes</taxon>
        <taxon>Dothideomycetidae</taxon>
        <taxon>Myriangiales</taxon>
        <taxon>Myriangiaceae</taxon>
        <taxon>Myriangium</taxon>
    </lineage>
</organism>
<keyword evidence="4 5" id="KW-0472">Membrane</keyword>
<comment type="caution">
    <text evidence="6">The sequence shown here is derived from an EMBL/GenBank/DDBJ whole genome shotgun (WGS) entry which is preliminary data.</text>
</comment>
<evidence type="ECO:0000256" key="2">
    <source>
        <dbReference type="ARBA" id="ARBA00022692"/>
    </source>
</evidence>
<name>A0A9P4MGU3_9PEZI</name>
<keyword evidence="7" id="KW-1185">Reference proteome</keyword>
<dbReference type="SUPFAM" id="SSF103473">
    <property type="entry name" value="MFS general substrate transporter"/>
    <property type="match status" value="1"/>
</dbReference>
<feature type="transmembrane region" description="Helical" evidence="5">
    <location>
        <begin position="358"/>
        <end position="378"/>
    </location>
</feature>
<evidence type="ECO:0000313" key="7">
    <source>
        <dbReference type="Proteomes" id="UP000799439"/>
    </source>
</evidence>
<feature type="transmembrane region" description="Helical" evidence="5">
    <location>
        <begin position="279"/>
        <end position="296"/>
    </location>
</feature>
<feature type="transmembrane region" description="Helical" evidence="5">
    <location>
        <begin position="190"/>
        <end position="212"/>
    </location>
</feature>
<protein>
    <recommendedName>
        <fullName evidence="8">Major facilitator superfamily (MFS) profile domain-containing protein</fullName>
    </recommendedName>
</protein>
<feature type="transmembrane region" description="Helical" evidence="5">
    <location>
        <begin position="384"/>
        <end position="405"/>
    </location>
</feature>
<evidence type="ECO:0000256" key="5">
    <source>
        <dbReference type="SAM" id="Phobius"/>
    </source>
</evidence>
<feature type="transmembrane region" description="Helical" evidence="5">
    <location>
        <begin position="448"/>
        <end position="472"/>
    </location>
</feature>
<dbReference type="OrthoDB" id="3941692at2759"/>
<sequence length="473" mass="51510">MSEAAPLLHQSAGDDPPMLWTRAEKTTILLVACGGVFGQLADILRFAPSMQLFELGYCRRYYLETGPALVGSDGSVLEHYCKLSSIQEDLSWLKARQTTIEGLIGMILVLPYGSLAEVTGARFVVQLNTIGHALSTAWIITTCYFWKSFSPDAAVASSLFRVIGGGNSVERSVSLAIVANAVPTSKRSTVFFFLGALTLFTEAIGPLISSAFLARSHIYGPMLLGFIFEALAILCIHYVPLDTPTRRVDHSSHASDETTTVPFASTSLLNRVLGSPQDVLDRHILVLLFAFATTKWSRLMLEMLVQYTSKRFSWSFAQANILLSIRASIAFVVLLVVLPSIKSCLQSRLQFRPERVDFWIGLTSTAFFACGSLLMGLSDAVPPFFLGLVVFTLARGGQEALQSFLTSLVAKEKLIKLYTYIALFNGLGVAIGGLLINGALKEGMHRGGAWLGLPFFIGAGAYFLSFFGVLVVR</sequence>
<dbReference type="EMBL" id="ML996086">
    <property type="protein sequence ID" value="KAF2152473.1"/>
    <property type="molecule type" value="Genomic_DNA"/>
</dbReference>
<evidence type="ECO:0000256" key="4">
    <source>
        <dbReference type="ARBA" id="ARBA00023136"/>
    </source>
</evidence>
<dbReference type="Proteomes" id="UP000799439">
    <property type="component" value="Unassembled WGS sequence"/>
</dbReference>
<keyword evidence="2 5" id="KW-0812">Transmembrane</keyword>
<dbReference type="Pfam" id="PF07690">
    <property type="entry name" value="MFS_1"/>
    <property type="match status" value="1"/>
</dbReference>
<evidence type="ECO:0000256" key="3">
    <source>
        <dbReference type="ARBA" id="ARBA00022989"/>
    </source>
</evidence>
<dbReference type="InterPro" id="IPR036259">
    <property type="entry name" value="MFS_trans_sf"/>
</dbReference>
<dbReference type="PANTHER" id="PTHR23507">
    <property type="entry name" value="ZGC:174356"/>
    <property type="match status" value="1"/>
</dbReference>
<keyword evidence="3 5" id="KW-1133">Transmembrane helix</keyword>
<dbReference type="PANTHER" id="PTHR23507:SF1">
    <property type="entry name" value="FI18259P1-RELATED"/>
    <property type="match status" value="1"/>
</dbReference>
<evidence type="ECO:0000256" key="1">
    <source>
        <dbReference type="ARBA" id="ARBA00004141"/>
    </source>
</evidence>
<reference evidence="6" key="1">
    <citation type="journal article" date="2020" name="Stud. Mycol.">
        <title>101 Dothideomycetes genomes: a test case for predicting lifestyles and emergence of pathogens.</title>
        <authorList>
            <person name="Haridas S."/>
            <person name="Albert R."/>
            <person name="Binder M."/>
            <person name="Bloem J."/>
            <person name="Labutti K."/>
            <person name="Salamov A."/>
            <person name="Andreopoulos B."/>
            <person name="Baker S."/>
            <person name="Barry K."/>
            <person name="Bills G."/>
            <person name="Bluhm B."/>
            <person name="Cannon C."/>
            <person name="Castanera R."/>
            <person name="Culley D."/>
            <person name="Daum C."/>
            <person name="Ezra D."/>
            <person name="Gonzalez J."/>
            <person name="Henrissat B."/>
            <person name="Kuo A."/>
            <person name="Liang C."/>
            <person name="Lipzen A."/>
            <person name="Lutzoni F."/>
            <person name="Magnuson J."/>
            <person name="Mondo S."/>
            <person name="Nolan M."/>
            <person name="Ohm R."/>
            <person name="Pangilinan J."/>
            <person name="Park H.-J."/>
            <person name="Ramirez L."/>
            <person name="Alfaro M."/>
            <person name="Sun H."/>
            <person name="Tritt A."/>
            <person name="Yoshinaga Y."/>
            <person name="Zwiers L.-H."/>
            <person name="Turgeon B."/>
            <person name="Goodwin S."/>
            <person name="Spatafora J."/>
            <person name="Crous P."/>
            <person name="Grigoriev I."/>
        </authorList>
    </citation>
    <scope>NUCLEOTIDE SEQUENCE</scope>
    <source>
        <strain evidence="6">CBS 260.36</strain>
    </source>
</reference>
<dbReference type="Gene3D" id="1.20.1250.20">
    <property type="entry name" value="MFS general substrate transporter like domains"/>
    <property type="match status" value="1"/>
</dbReference>
<feature type="transmembrane region" description="Helical" evidence="5">
    <location>
        <begin position="218"/>
        <end position="239"/>
    </location>
</feature>
<feature type="transmembrane region" description="Helical" evidence="5">
    <location>
        <begin position="417"/>
        <end position="436"/>
    </location>
</feature>
<dbReference type="InterPro" id="IPR011701">
    <property type="entry name" value="MFS"/>
</dbReference>
<evidence type="ECO:0000313" key="6">
    <source>
        <dbReference type="EMBL" id="KAF2152473.1"/>
    </source>
</evidence>
<feature type="transmembrane region" description="Helical" evidence="5">
    <location>
        <begin position="316"/>
        <end position="338"/>
    </location>
</feature>
<dbReference type="AlphaFoldDB" id="A0A9P4MGU3"/>